<organism evidence="1 2">
    <name type="scientific">Austropuccinia psidii MF-1</name>
    <dbReference type="NCBI Taxonomy" id="1389203"/>
    <lineage>
        <taxon>Eukaryota</taxon>
        <taxon>Fungi</taxon>
        <taxon>Dikarya</taxon>
        <taxon>Basidiomycota</taxon>
        <taxon>Pucciniomycotina</taxon>
        <taxon>Pucciniomycetes</taxon>
        <taxon>Pucciniales</taxon>
        <taxon>Sphaerophragmiaceae</taxon>
        <taxon>Austropuccinia</taxon>
    </lineage>
</organism>
<reference evidence="1" key="1">
    <citation type="submission" date="2021-03" db="EMBL/GenBank/DDBJ databases">
        <title>Draft genome sequence of rust myrtle Austropuccinia psidii MF-1, a brazilian biotype.</title>
        <authorList>
            <person name="Quecine M.C."/>
            <person name="Pachon D.M.R."/>
            <person name="Bonatelli M.L."/>
            <person name="Correr F.H."/>
            <person name="Franceschini L.M."/>
            <person name="Leite T.F."/>
            <person name="Margarido G.R.A."/>
            <person name="Almeida C.A."/>
            <person name="Ferrarezi J.A."/>
            <person name="Labate C.A."/>
        </authorList>
    </citation>
    <scope>NUCLEOTIDE SEQUENCE</scope>
    <source>
        <strain evidence="1">MF-1</strain>
    </source>
</reference>
<comment type="caution">
    <text evidence="1">The sequence shown here is derived from an EMBL/GenBank/DDBJ whole genome shotgun (WGS) entry which is preliminary data.</text>
</comment>
<proteinExistence type="predicted"/>
<dbReference type="EMBL" id="AVOT02122873">
    <property type="protein sequence ID" value="MBW0586090.1"/>
    <property type="molecule type" value="Genomic_DNA"/>
</dbReference>
<dbReference type="Proteomes" id="UP000765509">
    <property type="component" value="Unassembled WGS sequence"/>
</dbReference>
<evidence type="ECO:0000313" key="1">
    <source>
        <dbReference type="EMBL" id="MBW0586090.1"/>
    </source>
</evidence>
<dbReference type="SUPFAM" id="SSF56672">
    <property type="entry name" value="DNA/RNA polymerases"/>
    <property type="match status" value="1"/>
</dbReference>
<keyword evidence="2" id="KW-1185">Reference proteome</keyword>
<dbReference type="Gene3D" id="3.10.10.10">
    <property type="entry name" value="HIV Type 1 Reverse Transcriptase, subunit A, domain 1"/>
    <property type="match status" value="1"/>
</dbReference>
<evidence type="ECO:0000313" key="2">
    <source>
        <dbReference type="Proteomes" id="UP000765509"/>
    </source>
</evidence>
<protein>
    <submittedName>
        <fullName evidence="1">Uncharacterized protein</fullName>
    </submittedName>
</protein>
<dbReference type="InterPro" id="IPR043502">
    <property type="entry name" value="DNA/RNA_pol_sf"/>
</dbReference>
<accession>A0A9Q3KVJ8</accession>
<name>A0A9Q3KVJ8_9BASI</name>
<sequence length="337" mass="39227">MLQDTANKNLCTHTQDTQTFLVTPTKGVAYIHRTATKITVWIANSQHPLIIDIGAHCSIVARNYLDHHFQNWEKQLLPTKANNFKSASGKMTSIGKIIKEIIIPHRRGNIRLKQEFVVLEDAHVQWFLLGNDYQSMYGIVIYNIENSHISIGTNKEKKFSLEIYHISTQDPLVELFNEFRDGQFSTNLTSKQKLSLLKMLRKNRPAFSIGEEPLGKIKGHYIELYLYMERPYPPMLRRPPYQASLETRKEIERHVNELLEVDVNRKIGHNEIVEITTPILITWNYVKYRLCEDLSPLNSYTKADMYPTPSIQHALGELANQIHNQDRLYERLSPEWS</sequence>
<dbReference type="InterPro" id="IPR021109">
    <property type="entry name" value="Peptidase_aspartic_dom_sf"/>
</dbReference>
<gene>
    <name evidence="1" type="ORF">O181_125805</name>
</gene>
<dbReference type="AlphaFoldDB" id="A0A9Q3KVJ8"/>
<dbReference type="Gene3D" id="2.40.70.10">
    <property type="entry name" value="Acid Proteases"/>
    <property type="match status" value="1"/>
</dbReference>